<dbReference type="Proteomes" id="UP000663887">
    <property type="component" value="Unassembled WGS sequence"/>
</dbReference>
<dbReference type="EMBL" id="CAJNRF010011323">
    <property type="protein sequence ID" value="CAF2130423.1"/>
    <property type="molecule type" value="Genomic_DNA"/>
</dbReference>
<protein>
    <submittedName>
        <fullName evidence="3">Uncharacterized protein</fullName>
    </submittedName>
</protein>
<dbReference type="EMBL" id="CAJOBI010000132">
    <property type="protein sequence ID" value="CAF3797006.1"/>
    <property type="molecule type" value="Genomic_DNA"/>
</dbReference>
<dbReference type="Proteomes" id="UP000676336">
    <property type="component" value="Unassembled WGS sequence"/>
</dbReference>
<dbReference type="EMBL" id="CAJOBF010003992">
    <property type="protein sequence ID" value="CAF4119050.1"/>
    <property type="molecule type" value="Genomic_DNA"/>
</dbReference>
<evidence type="ECO:0000313" key="12">
    <source>
        <dbReference type="Proteomes" id="UP000663866"/>
    </source>
</evidence>
<dbReference type="EMBL" id="CAJNRG010015460">
    <property type="protein sequence ID" value="CAF2167859.1"/>
    <property type="molecule type" value="Genomic_DNA"/>
</dbReference>
<evidence type="ECO:0000313" key="8">
    <source>
        <dbReference type="EMBL" id="CAF4118577.1"/>
    </source>
</evidence>
<feature type="compositionally biased region" description="Basic and acidic residues" evidence="1">
    <location>
        <begin position="107"/>
        <end position="116"/>
    </location>
</feature>
<dbReference type="Proteomes" id="UP000663866">
    <property type="component" value="Unassembled WGS sequence"/>
</dbReference>
<reference evidence="3" key="1">
    <citation type="submission" date="2021-02" db="EMBL/GenBank/DDBJ databases">
        <authorList>
            <person name="Nowell W R."/>
        </authorList>
    </citation>
    <scope>NUCLEOTIDE SEQUENCE</scope>
</reference>
<dbReference type="EMBL" id="CAJNOV010015737">
    <property type="protein sequence ID" value="CAF1579007.1"/>
    <property type="molecule type" value="Genomic_DNA"/>
</dbReference>
<evidence type="ECO:0000313" key="10">
    <source>
        <dbReference type="EMBL" id="CAF4266094.1"/>
    </source>
</evidence>
<evidence type="ECO:0000313" key="11">
    <source>
        <dbReference type="Proteomes" id="UP000663834"/>
    </source>
</evidence>
<dbReference type="EMBL" id="CAJNOW010010723">
    <property type="protein sequence ID" value="CAF1587012.1"/>
    <property type="molecule type" value="Genomic_DNA"/>
</dbReference>
<dbReference type="EMBL" id="CAJOBH010028898">
    <property type="protein sequence ID" value="CAF4266094.1"/>
    <property type="molecule type" value="Genomic_DNA"/>
</dbReference>
<feature type="compositionally biased region" description="Basic and acidic residues" evidence="1">
    <location>
        <begin position="157"/>
        <end position="176"/>
    </location>
</feature>
<dbReference type="EMBL" id="CAJOBG010004613">
    <property type="protein sequence ID" value="CAF4118577.1"/>
    <property type="molecule type" value="Genomic_DNA"/>
</dbReference>
<name>A0A815ZUK2_9BILA</name>
<dbReference type="AlphaFoldDB" id="A0A815ZUK2"/>
<evidence type="ECO:0000313" key="6">
    <source>
        <dbReference type="EMBL" id="CAF2167859.1"/>
    </source>
</evidence>
<dbReference type="Proteomes" id="UP000663856">
    <property type="component" value="Unassembled WGS sequence"/>
</dbReference>
<dbReference type="Proteomes" id="UP000663824">
    <property type="component" value="Unassembled WGS sequence"/>
</dbReference>
<dbReference type="Proteomes" id="UP000681967">
    <property type="component" value="Unassembled WGS sequence"/>
</dbReference>
<evidence type="ECO:0000313" key="9">
    <source>
        <dbReference type="EMBL" id="CAF4119050.1"/>
    </source>
</evidence>
<proteinExistence type="predicted"/>
<accession>A0A815ZUK2</accession>
<dbReference type="Proteomes" id="UP000663834">
    <property type="component" value="Unassembled WGS sequence"/>
</dbReference>
<evidence type="ECO:0000313" key="7">
    <source>
        <dbReference type="EMBL" id="CAF3797006.1"/>
    </source>
</evidence>
<feature type="region of interest" description="Disordered" evidence="1">
    <location>
        <begin position="157"/>
        <end position="181"/>
    </location>
</feature>
<gene>
    <name evidence="10" type="ORF">BYL167_LOCUS26131</name>
    <name evidence="2" type="ORF">CJN711_LOCUS32779</name>
    <name evidence="3" type="ORF">KQP761_LOCUS20776</name>
    <name evidence="4" type="ORF">MBJ925_LOCUS3718</name>
    <name evidence="8" type="ORF">OVN521_LOCUS21843</name>
    <name evidence="7" type="ORF">SMN809_LOCUS958</name>
    <name evidence="9" type="ORF">UXM345_LOCUS23290</name>
    <name evidence="5" type="ORF">WKI299_LOCUS26162</name>
    <name evidence="6" type="ORF">XDN619_LOCUS31024</name>
</gene>
<dbReference type="Proteomes" id="UP000663842">
    <property type="component" value="Unassembled WGS sequence"/>
</dbReference>
<comment type="caution">
    <text evidence="3">The sequence shown here is derived from an EMBL/GenBank/DDBJ whole genome shotgun (WGS) entry which is preliminary data.</text>
</comment>
<sequence length="250" mass="29449">MNNYSNQANRHKITANNTRNAYAIPSSNQTVDRARPLENADDCYYDQHSNIQFISRSNQHNRIPAPTSTNLLPLDSSSLIPCRRSRAQLEENDDFIPVTNRNKKRRNDNNNDDRSSYEQQQQQNGRPRYPTRFQNSQQQQEDLEKNDRLIASISVENHQDHQSLRQEHQPFRREHPPIQQEQTVSTAAARYALTRFPFSPFIIRFSTVNVKEKSISQDLEKHLNEKHQLKFKLLRHESRQRNVNKMSTTT</sequence>
<feature type="region of interest" description="Disordered" evidence="1">
    <location>
        <begin position="91"/>
        <end position="144"/>
    </location>
</feature>
<dbReference type="EMBL" id="CAJNRE010000522">
    <property type="protein sequence ID" value="CAF1928315.1"/>
    <property type="molecule type" value="Genomic_DNA"/>
</dbReference>
<keyword evidence="12" id="KW-1185">Reference proteome</keyword>
<evidence type="ECO:0000256" key="1">
    <source>
        <dbReference type="SAM" id="MobiDB-lite"/>
    </source>
</evidence>
<dbReference type="OrthoDB" id="10220959at2759"/>
<evidence type="ECO:0000313" key="5">
    <source>
        <dbReference type="EMBL" id="CAF2130423.1"/>
    </source>
</evidence>
<organism evidence="3 11">
    <name type="scientific">Rotaria magnacalcarata</name>
    <dbReference type="NCBI Taxonomy" id="392030"/>
    <lineage>
        <taxon>Eukaryota</taxon>
        <taxon>Metazoa</taxon>
        <taxon>Spiralia</taxon>
        <taxon>Gnathifera</taxon>
        <taxon>Rotifera</taxon>
        <taxon>Eurotatoria</taxon>
        <taxon>Bdelloidea</taxon>
        <taxon>Philodinida</taxon>
        <taxon>Philodinidae</taxon>
        <taxon>Rotaria</taxon>
    </lineage>
</organism>
<dbReference type="Proteomes" id="UP000663855">
    <property type="component" value="Unassembled WGS sequence"/>
</dbReference>
<evidence type="ECO:0000313" key="3">
    <source>
        <dbReference type="EMBL" id="CAF1587012.1"/>
    </source>
</evidence>
<evidence type="ECO:0000313" key="2">
    <source>
        <dbReference type="EMBL" id="CAF1579007.1"/>
    </source>
</evidence>
<evidence type="ECO:0000313" key="4">
    <source>
        <dbReference type="EMBL" id="CAF1928315.1"/>
    </source>
</evidence>